<feature type="region of interest" description="Disordered" evidence="2">
    <location>
        <begin position="2004"/>
        <end position="2027"/>
    </location>
</feature>
<feature type="compositionally biased region" description="Basic and acidic residues" evidence="2">
    <location>
        <begin position="1420"/>
        <end position="1435"/>
    </location>
</feature>
<feature type="compositionally biased region" description="Basic and acidic residues" evidence="2">
    <location>
        <begin position="1925"/>
        <end position="1934"/>
    </location>
</feature>
<feature type="compositionally biased region" description="Basic and acidic residues" evidence="2">
    <location>
        <begin position="1967"/>
        <end position="1978"/>
    </location>
</feature>
<feature type="non-terminal residue" evidence="4">
    <location>
        <position position="1"/>
    </location>
</feature>
<comment type="caution">
    <text evidence="4">The sequence shown here is derived from an EMBL/GenBank/DDBJ whole genome shotgun (WGS) entry which is preliminary data.</text>
</comment>
<feature type="signal peptide" evidence="3">
    <location>
        <begin position="1"/>
        <end position="24"/>
    </location>
</feature>
<evidence type="ECO:0000256" key="3">
    <source>
        <dbReference type="SAM" id="SignalP"/>
    </source>
</evidence>
<feature type="region of interest" description="Disordered" evidence="2">
    <location>
        <begin position="937"/>
        <end position="967"/>
    </location>
</feature>
<feature type="region of interest" description="Disordered" evidence="2">
    <location>
        <begin position="1313"/>
        <end position="1466"/>
    </location>
</feature>
<dbReference type="InterPro" id="IPR017853">
    <property type="entry name" value="GH"/>
</dbReference>
<feature type="compositionally biased region" description="Low complexity" evidence="2">
    <location>
        <begin position="1361"/>
        <end position="1372"/>
    </location>
</feature>
<feature type="region of interest" description="Disordered" evidence="2">
    <location>
        <begin position="1832"/>
        <end position="1858"/>
    </location>
</feature>
<reference evidence="4" key="1">
    <citation type="submission" date="2020-07" db="EMBL/GenBank/DDBJ databases">
        <authorList>
            <person name="Nazaruddin N."/>
        </authorList>
    </citation>
    <scope>NUCLEOTIDE SEQUENCE</scope>
</reference>
<feature type="region of interest" description="Disordered" evidence="2">
    <location>
        <begin position="650"/>
        <end position="671"/>
    </location>
</feature>
<feature type="compositionally biased region" description="Basic and acidic residues" evidence="2">
    <location>
        <begin position="1791"/>
        <end position="1806"/>
    </location>
</feature>
<evidence type="ECO:0008006" key="6">
    <source>
        <dbReference type="Google" id="ProtNLM"/>
    </source>
</evidence>
<feature type="region of interest" description="Disordered" evidence="2">
    <location>
        <begin position="1695"/>
        <end position="1720"/>
    </location>
</feature>
<accession>A0A6V7GUK6</accession>
<feature type="region of interest" description="Disordered" evidence="2">
    <location>
        <begin position="2252"/>
        <end position="2272"/>
    </location>
</feature>
<dbReference type="Gene3D" id="3.20.20.80">
    <property type="entry name" value="Glycosidases"/>
    <property type="match status" value="1"/>
</dbReference>
<feature type="region of interest" description="Disordered" evidence="2">
    <location>
        <begin position="2121"/>
        <end position="2169"/>
    </location>
</feature>
<evidence type="ECO:0000313" key="5">
    <source>
        <dbReference type="Proteomes" id="UP000752696"/>
    </source>
</evidence>
<feature type="chain" id="PRO_5028046504" description="Heparanase" evidence="3">
    <location>
        <begin position="25"/>
        <end position="2361"/>
    </location>
</feature>
<feature type="compositionally biased region" description="Low complexity" evidence="2">
    <location>
        <begin position="1438"/>
        <end position="1451"/>
    </location>
</feature>
<keyword evidence="5" id="KW-1185">Reference proteome</keyword>
<dbReference type="GO" id="GO:0005615">
    <property type="term" value="C:extracellular space"/>
    <property type="evidence" value="ECO:0007669"/>
    <property type="project" value="TreeGrafter"/>
</dbReference>
<feature type="compositionally biased region" description="Basic and acidic residues" evidence="2">
    <location>
        <begin position="1111"/>
        <end position="1144"/>
    </location>
</feature>
<feature type="coiled-coil region" evidence="1">
    <location>
        <begin position="523"/>
        <end position="584"/>
    </location>
</feature>
<dbReference type="OrthoDB" id="726732at2759"/>
<dbReference type="PANTHER" id="PTHR46145:SF4">
    <property type="entry name" value="HEPARANASE"/>
    <property type="match status" value="1"/>
</dbReference>
<dbReference type="Proteomes" id="UP000752696">
    <property type="component" value="Unassembled WGS sequence"/>
</dbReference>
<keyword evidence="3" id="KW-0732">Signal</keyword>
<feature type="compositionally biased region" description="Polar residues" evidence="2">
    <location>
        <begin position="1952"/>
        <end position="1961"/>
    </location>
</feature>
<feature type="compositionally biased region" description="Acidic residues" evidence="2">
    <location>
        <begin position="1736"/>
        <end position="1746"/>
    </location>
</feature>
<feature type="compositionally biased region" description="Basic and acidic residues" evidence="2">
    <location>
        <begin position="2157"/>
        <end position="2169"/>
    </location>
</feature>
<evidence type="ECO:0000256" key="2">
    <source>
        <dbReference type="SAM" id="MobiDB-lite"/>
    </source>
</evidence>
<feature type="compositionally biased region" description="Basic and acidic residues" evidence="2">
    <location>
        <begin position="2127"/>
        <end position="2143"/>
    </location>
</feature>
<feature type="compositionally biased region" description="Polar residues" evidence="2">
    <location>
        <begin position="1394"/>
        <end position="1413"/>
    </location>
</feature>
<dbReference type="SUPFAM" id="SSF51445">
    <property type="entry name" value="(Trans)glycosidases"/>
    <property type="match status" value="1"/>
</dbReference>
<feature type="region of interest" description="Disordered" evidence="2">
    <location>
        <begin position="1178"/>
        <end position="1217"/>
    </location>
</feature>
<feature type="region of interest" description="Disordered" evidence="2">
    <location>
        <begin position="1111"/>
        <end position="1157"/>
    </location>
</feature>
<feature type="compositionally biased region" description="Acidic residues" evidence="2">
    <location>
        <begin position="1779"/>
        <end position="1790"/>
    </location>
</feature>
<feature type="compositionally biased region" description="Polar residues" evidence="2">
    <location>
        <begin position="2006"/>
        <end position="2018"/>
    </location>
</feature>
<feature type="compositionally biased region" description="Basic and acidic residues" evidence="2">
    <location>
        <begin position="1697"/>
        <end position="1716"/>
    </location>
</feature>
<feature type="compositionally biased region" description="Polar residues" evidence="2">
    <location>
        <begin position="2224"/>
        <end position="2237"/>
    </location>
</feature>
<dbReference type="PANTHER" id="PTHR46145">
    <property type="entry name" value="HEPARANASE"/>
    <property type="match status" value="1"/>
</dbReference>
<dbReference type="EMBL" id="CAJDYZ010001226">
    <property type="protein sequence ID" value="CAD1468740.1"/>
    <property type="molecule type" value="Genomic_DNA"/>
</dbReference>
<feature type="compositionally biased region" description="Polar residues" evidence="2">
    <location>
        <begin position="1452"/>
        <end position="1465"/>
    </location>
</feature>
<feature type="region of interest" description="Disordered" evidence="2">
    <location>
        <begin position="1908"/>
        <end position="1983"/>
    </location>
</feature>
<feature type="compositionally biased region" description="Polar residues" evidence="2">
    <location>
        <begin position="1334"/>
        <end position="1346"/>
    </location>
</feature>
<protein>
    <recommendedName>
        <fullName evidence="6">Heparanase</fullName>
    </recommendedName>
</protein>
<keyword evidence="1" id="KW-0175">Coiled coil</keyword>
<dbReference type="GO" id="GO:0031012">
    <property type="term" value="C:extracellular matrix"/>
    <property type="evidence" value="ECO:0007669"/>
    <property type="project" value="TreeGrafter"/>
</dbReference>
<feature type="compositionally biased region" description="Polar residues" evidence="2">
    <location>
        <begin position="1313"/>
        <end position="1326"/>
    </location>
</feature>
<feature type="region of interest" description="Disordered" evidence="2">
    <location>
        <begin position="2201"/>
        <end position="2238"/>
    </location>
</feature>
<evidence type="ECO:0000313" key="4">
    <source>
        <dbReference type="EMBL" id="CAD1468740.1"/>
    </source>
</evidence>
<sequence>MKYRRQSFIFLFVLSGLAILRCSSEEITLSINLKEPVAVTDEKFLSLTIDPVTLLAGNALSADFERSINLARALSPAYLRFGGPRNSLYYFTESNSQDADDERKIVLSACVMIVESDWVLTHQWAEKARLDVIACISPDNRQKEFEESENAMEIISFSDHMDFNANWQLGYECQIRCNLSAGDLGKQTVGLRKVLDEYPRYSRSIVTGPDVVAYNSVKYQEYLRDYFDVAAPALSAVTWHPDFDSVTLGNGGAFIHQDNLEEEKEEMFKVIGRFVENKPLWIAESSPEECKSLFIGALVLTRRLGNAAKLNVNVFMRQPTDLTRPTPDYWVSLLHKTLVERQVFDARIQTGNENHIYLYCQCARASNRHERGSIVIFGVNLRPEDVAIDFEGAEITTVHEYILSPGLDAPNRMFAKTIFLNNKLLTLTNNTIPEIRPKVLNDSRGLDLQLQSGDIGFWVVPDLKIKSCMKGDDTSRAKISRNYKNVEDVKIRVKRSVRRHRAATRNEKINRISDGSTFKSNVKRELKRLRRFVKRKLNDYESRSLLNIRGLSGERTGDVSTQPEENMQSKLQEFKNRLARIRDLITSSDTRIELRKPIADLVTDAISLMMKIQNTLKAIKKQTDQENRKRSSDSVRESLNTLYERLARGNLDEPIDSEKRRTNQDSKRTRRDLLAEIEGSTALKRDSHLRSGRDRKSDPRFAWPRENTYLKKHVQPSVVEFESNDSGGNTFRELFKGNPVEDFSEDDAFYEHSPRNRGYDYVFVEDSPLRRDYSKNDELKIRRKLSKMDYDIVNDRPWTGYENTYDYPLYEPADLVDSLTPYRKDPMELNSKESGEVWEEQIYNPRVINGFGNEKGFDVVNLGMTGSSGDHEIDKGRPEELNDYYELGDILRNHRPYVHNPLIEPDAFARGTYRSRGNDRLGNEKELKFVGIRSNEDHKVQDDNGGLRGANDYRESSNLPKNHRPIYSPLIEPDASVLRYILTRQPSNERKDYYANKKSLPDYYPSSIIKGPDFSIGSASRGNTRSKRRDEDLHAMFDEEMINEDDANSRDCKCRVVRNSRSCGCRSKRDAVESLKSLESEVDQIPVVGQLSKDIVKSNIREHTDVEIFSEFNEHPFEKESSSPEINRDAKDRPRDDANVRESSSEVNGSYLNPDLLVREEPLTTGEACEETFATLMTRDPYEKMESQTESSNAKISDARTSLDAEPGEGVTRDDAESFEIKSSAYAASSDASSRKPLISDEREETFAKLTKRNPFEKVELQTDIESDWNTKISRDTMSQAESVLAETNLEDLNKDVVDRSDVEEFSVLTDSSAQNWELQDESSNVEIVRNEKTPSSLQIETSVENNGEIPPLQSRSDFETSSSTDQSLTLDLKARDETTFFLGEPDEKRGEEATTNTAKYTAFNRESSTSSVVVGEAKGNAKEKGNAEEAETPRAESSSTTVTKAVSSLSEETIGQESENNYDNGNVVAANSKREAKLQEAQLPREKAEVASLLAQPSGQSKRRLNVSKPRASKRVETLKALKDLFLKLKEETRGSKSAAKWRSQINKQRNEPRQIKQLRKKLRDKRQMILRKCERGIRGMIDNMEQDAEGRKLKRREAWERIRDSEDFRDMIDREKLAYVLMYQPAKYNSKREVSSSEVAERIEVIPEVTEIVRARNVRQRVFNPSNQRNFQDTTLVEHPDPAKLRKKIIQLANLRRDEKSSRGKPDESKENNDKVYLAVVEDIKRPRIFHYEEDPENEEEEGDTQAQPPPRSPYNSKYNRPLQKPYRESLKAAQYSEEEDQEESDELPEGKEIYIIDPSEYKGGDPPIQLYGTPSKSRINFKKIISWKPSSSSHKSYETRQPNRKHDEIPDDNSPDAIADEIIRTIFDNVDSRVQEFFKISAKEGDPENFQEEDTNEYEEEYEENCETSASSEKTGAQGVRYLRESDRDVSEGETQTEDVSDALIPRETTISSVNISVEDSKDEDAARVRERRDANSGSKEYFTSMPVTLMRKVSDVSRKSESNNYLHLKQSSENISRENPSRSKIEKAKDYLELVLPKKFYGKTLASMKKQICLTKKSGNDKSKKYENFPKNLRILSSLTSKSCDPFGKKDSVEYTSIEVNPIVGARDLYRKISKDYQGASDSVEKDPKLDKRKERSDDASYGDENVSNMQELRNEEKDRDNKEVNLEKASFSNILETLRVLPWIKKSNRLRREAIDQETNENNNAEKVQPSELQHLDSDGSSSPRNPISSQIDDVEKSLIQKIPLEKFSTSRRNANNRKNIKRNNDDGLSSLLKKSIPKLGNVVVNGLNKAENFTGSVEQLIMNLDEKYNKTLKEEQRRDSTSTRSIGPTQSVLHNAVANVKKIFILLSGITNLLQ</sequence>
<gene>
    <name evidence="4" type="ORF">MHI_LOCUS66036</name>
</gene>
<evidence type="ECO:0000256" key="1">
    <source>
        <dbReference type="SAM" id="Coils"/>
    </source>
</evidence>
<name>A0A6V7GUK6_9HYME</name>
<proteinExistence type="predicted"/>
<organism evidence="4 5">
    <name type="scientific">Heterotrigona itama</name>
    <dbReference type="NCBI Taxonomy" id="395501"/>
    <lineage>
        <taxon>Eukaryota</taxon>
        <taxon>Metazoa</taxon>
        <taxon>Ecdysozoa</taxon>
        <taxon>Arthropoda</taxon>
        <taxon>Hexapoda</taxon>
        <taxon>Insecta</taxon>
        <taxon>Pterygota</taxon>
        <taxon>Neoptera</taxon>
        <taxon>Endopterygota</taxon>
        <taxon>Hymenoptera</taxon>
        <taxon>Apocrita</taxon>
        <taxon>Aculeata</taxon>
        <taxon>Apoidea</taxon>
        <taxon>Anthophila</taxon>
        <taxon>Apidae</taxon>
        <taxon>Heterotrigona</taxon>
    </lineage>
</organism>
<feature type="region of interest" description="Disordered" evidence="2">
    <location>
        <begin position="1735"/>
        <end position="1818"/>
    </location>
</feature>